<protein>
    <submittedName>
        <fullName evidence="1">Uncharacterized protein</fullName>
    </submittedName>
</protein>
<gene>
    <name evidence="1" type="ORF">PGLA_26265</name>
</gene>
<comment type="caution">
    <text evidence="1">The sequence shown here is derived from an EMBL/GenBank/DDBJ whole genome shotgun (WGS) entry which is preliminary data.</text>
</comment>
<proteinExistence type="predicted"/>
<organism evidence="1 2">
    <name type="scientific">Paenibacillus glacialis</name>
    <dbReference type="NCBI Taxonomy" id="494026"/>
    <lineage>
        <taxon>Bacteria</taxon>
        <taxon>Bacillati</taxon>
        <taxon>Bacillota</taxon>
        <taxon>Bacilli</taxon>
        <taxon>Bacillales</taxon>
        <taxon>Paenibacillaceae</taxon>
        <taxon>Paenibacillus</taxon>
    </lineage>
</organism>
<evidence type="ECO:0000313" key="1">
    <source>
        <dbReference type="EMBL" id="OAB32986.1"/>
    </source>
</evidence>
<keyword evidence="2" id="KW-1185">Reference proteome</keyword>
<dbReference type="AlphaFoldDB" id="A0A168C2E8"/>
<dbReference type="Proteomes" id="UP000076967">
    <property type="component" value="Unassembled WGS sequence"/>
</dbReference>
<evidence type="ECO:0000313" key="2">
    <source>
        <dbReference type="Proteomes" id="UP000076967"/>
    </source>
</evidence>
<dbReference type="EMBL" id="LVJH01000074">
    <property type="protein sequence ID" value="OAB32986.1"/>
    <property type="molecule type" value="Genomic_DNA"/>
</dbReference>
<sequence>MLNTTDKRNLKWFLDRPSQKRDEYKFWWEPSYKSPDIDCGGINVEFETCKPDLVLATIQD</sequence>
<accession>A0A168C2E8</accession>
<reference evidence="1 2" key="1">
    <citation type="submission" date="2016-03" db="EMBL/GenBank/DDBJ databases">
        <title>Draft genome sequence of Paenibacillus glacialis DSM 22343.</title>
        <authorList>
            <person name="Shin S.-K."/>
            <person name="Yi H."/>
        </authorList>
    </citation>
    <scope>NUCLEOTIDE SEQUENCE [LARGE SCALE GENOMIC DNA]</scope>
    <source>
        <strain evidence="1 2">DSM 22343</strain>
    </source>
</reference>
<name>A0A168C2E8_9BACL</name>